<sequence length="146" mass="16886">MYIVKKHGVIMLEVLILLNILIVLIVLSSKTIVANSSKYSLYEIGEDVLTLTNEENKLIEEVKEVIFNDQEILNKFESYKDDNSISFEYCFSENENIKLIISNGNCFLNDVKSETSQLIRKIDCIFIENEESIDIIFVPSLYKTFI</sequence>
<dbReference type="RefSeq" id="WP_055275721.1">
    <property type="nucleotide sequence ID" value="NZ_CYYT01000002.1"/>
</dbReference>
<gene>
    <name evidence="2" type="ORF">ERS852470_00959</name>
</gene>
<evidence type="ECO:0000256" key="1">
    <source>
        <dbReference type="SAM" id="Phobius"/>
    </source>
</evidence>
<feature type="transmembrane region" description="Helical" evidence="1">
    <location>
        <begin position="7"/>
        <end position="27"/>
    </location>
</feature>
<protein>
    <submittedName>
        <fullName evidence="2">Uncharacterized protein</fullName>
    </submittedName>
</protein>
<accession>A0A174APG8</accession>
<reference evidence="2 3" key="1">
    <citation type="submission" date="2015-09" db="EMBL/GenBank/DDBJ databases">
        <authorList>
            <consortium name="Pathogen Informatics"/>
        </authorList>
    </citation>
    <scope>NUCLEOTIDE SEQUENCE [LARGE SCALE GENOMIC DNA]</scope>
    <source>
        <strain evidence="2 3">2789STDY5834855</strain>
    </source>
</reference>
<dbReference type="Proteomes" id="UP000095558">
    <property type="component" value="Unassembled WGS sequence"/>
</dbReference>
<keyword evidence="1" id="KW-1133">Transmembrane helix</keyword>
<organism evidence="2 3">
    <name type="scientific">Clostridium disporicum</name>
    <dbReference type="NCBI Taxonomy" id="84024"/>
    <lineage>
        <taxon>Bacteria</taxon>
        <taxon>Bacillati</taxon>
        <taxon>Bacillota</taxon>
        <taxon>Clostridia</taxon>
        <taxon>Eubacteriales</taxon>
        <taxon>Clostridiaceae</taxon>
        <taxon>Clostridium</taxon>
    </lineage>
</organism>
<keyword evidence="1" id="KW-0812">Transmembrane</keyword>
<proteinExistence type="predicted"/>
<name>A0A174APG8_9CLOT</name>
<keyword evidence="1" id="KW-0472">Membrane</keyword>
<evidence type="ECO:0000313" key="3">
    <source>
        <dbReference type="Proteomes" id="UP000095558"/>
    </source>
</evidence>
<evidence type="ECO:0000313" key="2">
    <source>
        <dbReference type="EMBL" id="CUN89378.1"/>
    </source>
</evidence>
<dbReference type="EMBL" id="CYZV01000008">
    <property type="protein sequence ID" value="CUN89378.1"/>
    <property type="molecule type" value="Genomic_DNA"/>
</dbReference>
<dbReference type="AlphaFoldDB" id="A0A174APG8"/>